<dbReference type="RefSeq" id="XP_019086995.1">
    <property type="nucleotide sequence ID" value="XM_019231450.1"/>
</dbReference>
<evidence type="ECO:0000259" key="5">
    <source>
        <dbReference type="SMART" id="SM00856"/>
    </source>
</evidence>
<dbReference type="NCBIfam" id="TIGR01614">
    <property type="entry name" value="PME_inhib"/>
    <property type="match status" value="1"/>
</dbReference>
<reference evidence="7 8" key="3">
    <citation type="submission" date="2025-05" db="UniProtKB">
        <authorList>
            <consortium name="RefSeq"/>
        </authorList>
    </citation>
    <scope>IDENTIFICATION</scope>
    <source>
        <tissue evidence="7 8">Leaf</tissue>
    </source>
</reference>
<evidence type="ECO:0000256" key="4">
    <source>
        <dbReference type="SAM" id="SignalP"/>
    </source>
</evidence>
<feature type="signal peptide" evidence="4">
    <location>
        <begin position="1"/>
        <end position="20"/>
    </location>
</feature>
<dbReference type="PANTHER" id="PTHR35357">
    <property type="entry name" value="OS02G0537100 PROTEIN"/>
    <property type="match status" value="1"/>
</dbReference>
<proteinExistence type="inferred from homology"/>
<reference evidence="6" key="1">
    <citation type="journal article" date="1997" name="Nucleic Acids Res.">
        <title>tRNAscan-SE: a program for improved detection of transfer RNA genes in genomic sequence.</title>
        <authorList>
            <person name="Lowe T.M."/>
            <person name="Eddy S.R."/>
        </authorList>
    </citation>
    <scope>NUCLEOTIDE SEQUENCE [LARGE SCALE GENOMIC DNA]</scope>
    <source>
        <strain evidence="6">r\DH55</strain>
    </source>
</reference>
<dbReference type="RefSeq" id="XP_010445776.1">
    <property type="nucleotide sequence ID" value="XM_010447474.2"/>
</dbReference>
<keyword evidence="2" id="KW-1015">Disulfide bond</keyword>
<sequence length="188" mass="21281">MKFLLYFVMFILLLNVFATAQSLIPDSCKKAAAKDPKLKYDFCIKSLEEHPQSKTAKSLEGLVFASTKNAVSKTTSLKGMANKILKENKYDVERPLRDCLELYTGAIDSLNQSLDTIKSRDYKIATMLMSAAMDAMGNCETGFTKRKKPVKSPFTKENDVLFHMVLIPLDFTNMLDMNLPKVLKIKHR</sequence>
<evidence type="ECO:0000313" key="7">
    <source>
        <dbReference type="RefSeq" id="XP_010445776.1"/>
    </source>
</evidence>
<evidence type="ECO:0000256" key="1">
    <source>
        <dbReference type="ARBA" id="ARBA00022729"/>
    </source>
</evidence>
<feature type="chain" id="PRO_5045022980" evidence="4">
    <location>
        <begin position="21"/>
        <end position="188"/>
    </location>
</feature>
<evidence type="ECO:0000256" key="2">
    <source>
        <dbReference type="ARBA" id="ARBA00023157"/>
    </source>
</evidence>
<dbReference type="Gene3D" id="1.20.140.40">
    <property type="entry name" value="Invertase/pectin methylesterase inhibitor family protein"/>
    <property type="match status" value="1"/>
</dbReference>
<gene>
    <name evidence="7 8" type="primary">LOC104728508</name>
</gene>
<organism evidence="6 8">
    <name type="scientific">Camelina sativa</name>
    <name type="common">False flax</name>
    <name type="synonym">Myagrum sativum</name>
    <dbReference type="NCBI Taxonomy" id="90675"/>
    <lineage>
        <taxon>Eukaryota</taxon>
        <taxon>Viridiplantae</taxon>
        <taxon>Streptophyta</taxon>
        <taxon>Embryophyta</taxon>
        <taxon>Tracheophyta</taxon>
        <taxon>Spermatophyta</taxon>
        <taxon>Magnoliopsida</taxon>
        <taxon>eudicotyledons</taxon>
        <taxon>Gunneridae</taxon>
        <taxon>Pentapetalae</taxon>
        <taxon>rosids</taxon>
        <taxon>malvids</taxon>
        <taxon>Brassicales</taxon>
        <taxon>Brassicaceae</taxon>
        <taxon>Camelineae</taxon>
        <taxon>Camelina</taxon>
    </lineage>
</organism>
<dbReference type="Proteomes" id="UP000694864">
    <property type="component" value="Chromosome 11"/>
</dbReference>
<dbReference type="InterPro" id="IPR035513">
    <property type="entry name" value="Invertase/methylesterase_inhib"/>
</dbReference>
<keyword evidence="1 4" id="KW-0732">Signal</keyword>
<comment type="similarity">
    <text evidence="3">Belongs to the PMEI family.</text>
</comment>
<dbReference type="CDD" id="cd15795">
    <property type="entry name" value="PMEI-Pla_a_1_like"/>
    <property type="match status" value="1"/>
</dbReference>
<name>A0ABM1QJQ7_CAMSA</name>
<evidence type="ECO:0000313" key="6">
    <source>
        <dbReference type="Proteomes" id="UP000694864"/>
    </source>
</evidence>
<dbReference type="GeneID" id="104728508"/>
<dbReference type="Pfam" id="PF04043">
    <property type="entry name" value="PMEI"/>
    <property type="match status" value="1"/>
</dbReference>
<evidence type="ECO:0000256" key="3">
    <source>
        <dbReference type="ARBA" id="ARBA00038471"/>
    </source>
</evidence>
<dbReference type="InterPro" id="IPR034088">
    <property type="entry name" value="Pla_a_1-like"/>
</dbReference>
<dbReference type="PANTHER" id="PTHR35357:SF15">
    <property type="entry name" value="PLANT INVERTASE_PECTIN METHYLESTERASE INHIBITOR SUPERFAMILY PROTEIN"/>
    <property type="match status" value="1"/>
</dbReference>
<keyword evidence="6" id="KW-1185">Reference proteome</keyword>
<dbReference type="InterPro" id="IPR006501">
    <property type="entry name" value="Pectinesterase_inhib_dom"/>
</dbReference>
<protein>
    <submittedName>
        <fullName evidence="7">Invertase inhibitor isoform X1</fullName>
    </submittedName>
    <submittedName>
        <fullName evidence="8">Invertase inhibitor isoform X2</fullName>
    </submittedName>
</protein>
<feature type="domain" description="Pectinesterase inhibitor" evidence="5">
    <location>
        <begin position="19"/>
        <end position="171"/>
    </location>
</feature>
<dbReference type="SUPFAM" id="SSF101148">
    <property type="entry name" value="Plant invertase/pectin methylesterase inhibitor"/>
    <property type="match status" value="1"/>
</dbReference>
<evidence type="ECO:0000313" key="8">
    <source>
        <dbReference type="RefSeq" id="XP_019086995.1"/>
    </source>
</evidence>
<reference evidence="6" key="2">
    <citation type="journal article" date="2014" name="Nat. Commun.">
        <title>The emerging biofuel crop Camelina sativa retains a highly undifferentiated hexaploid genome structure.</title>
        <authorList>
            <person name="Kagale S."/>
            <person name="Koh C."/>
            <person name="Nixon J."/>
            <person name="Bollina V."/>
            <person name="Clarke W.E."/>
            <person name="Tuteja R."/>
            <person name="Spillane C."/>
            <person name="Robinson S.J."/>
            <person name="Links M.G."/>
            <person name="Clarke C."/>
            <person name="Higgins E.E."/>
            <person name="Huebert T."/>
            <person name="Sharpe A.G."/>
            <person name="Parkin I.A."/>
        </authorList>
    </citation>
    <scope>NUCLEOTIDE SEQUENCE [LARGE SCALE GENOMIC DNA]</scope>
    <source>
        <strain evidence="6">r\DH55</strain>
    </source>
</reference>
<dbReference type="SMART" id="SM00856">
    <property type="entry name" value="PMEI"/>
    <property type="match status" value="1"/>
</dbReference>
<accession>A0ABM1QJQ7</accession>